<keyword evidence="3" id="KW-1185">Reference proteome</keyword>
<evidence type="ECO:0000256" key="1">
    <source>
        <dbReference type="SAM" id="Phobius"/>
    </source>
</evidence>
<sequence length="87" mass="9945">MDDLQLLEFYGFDWAAMFLCFAAMWLIGNRNPWGFVVFMLGNTAWTVFGLFTGSIPVIVGNLGFVLINARGLHEWRKEQRRAVASEI</sequence>
<accession>A0A517T6L6</accession>
<evidence type="ECO:0008006" key="4">
    <source>
        <dbReference type="Google" id="ProtNLM"/>
    </source>
</evidence>
<feature type="transmembrane region" description="Helical" evidence="1">
    <location>
        <begin position="47"/>
        <end position="67"/>
    </location>
</feature>
<evidence type="ECO:0000313" key="2">
    <source>
        <dbReference type="EMBL" id="QDT64008.1"/>
    </source>
</evidence>
<keyword evidence="1" id="KW-0472">Membrane</keyword>
<evidence type="ECO:0000313" key="3">
    <source>
        <dbReference type="Proteomes" id="UP000319976"/>
    </source>
</evidence>
<feature type="transmembrane region" description="Helical" evidence="1">
    <location>
        <begin position="7"/>
        <end position="27"/>
    </location>
</feature>
<keyword evidence="1" id="KW-0812">Transmembrane</keyword>
<organism evidence="2 3">
    <name type="scientific">Calycomorphotria hydatis</name>
    <dbReference type="NCBI Taxonomy" id="2528027"/>
    <lineage>
        <taxon>Bacteria</taxon>
        <taxon>Pseudomonadati</taxon>
        <taxon>Planctomycetota</taxon>
        <taxon>Planctomycetia</taxon>
        <taxon>Planctomycetales</taxon>
        <taxon>Planctomycetaceae</taxon>
        <taxon>Calycomorphotria</taxon>
    </lineage>
</organism>
<protein>
    <recommendedName>
        <fullName evidence="4">PnuC protein</fullName>
    </recommendedName>
</protein>
<name>A0A517T6L6_9PLAN</name>
<dbReference type="Proteomes" id="UP000319976">
    <property type="component" value="Chromosome"/>
</dbReference>
<reference evidence="2 3" key="1">
    <citation type="submission" date="2019-02" db="EMBL/GenBank/DDBJ databases">
        <title>Deep-cultivation of Planctomycetes and their phenomic and genomic characterization uncovers novel biology.</title>
        <authorList>
            <person name="Wiegand S."/>
            <person name="Jogler M."/>
            <person name="Boedeker C."/>
            <person name="Pinto D."/>
            <person name="Vollmers J."/>
            <person name="Rivas-Marin E."/>
            <person name="Kohn T."/>
            <person name="Peeters S.H."/>
            <person name="Heuer A."/>
            <person name="Rast P."/>
            <person name="Oberbeckmann S."/>
            <person name="Bunk B."/>
            <person name="Jeske O."/>
            <person name="Meyerdierks A."/>
            <person name="Storesund J.E."/>
            <person name="Kallscheuer N."/>
            <person name="Luecker S."/>
            <person name="Lage O.M."/>
            <person name="Pohl T."/>
            <person name="Merkel B.J."/>
            <person name="Hornburger P."/>
            <person name="Mueller R.-W."/>
            <person name="Bruemmer F."/>
            <person name="Labrenz M."/>
            <person name="Spormann A.M."/>
            <person name="Op den Camp H."/>
            <person name="Overmann J."/>
            <person name="Amann R."/>
            <person name="Jetten M.S.M."/>
            <person name="Mascher T."/>
            <person name="Medema M.H."/>
            <person name="Devos D.P."/>
            <person name="Kaster A.-K."/>
            <person name="Ovreas L."/>
            <person name="Rohde M."/>
            <person name="Galperin M.Y."/>
            <person name="Jogler C."/>
        </authorList>
    </citation>
    <scope>NUCLEOTIDE SEQUENCE [LARGE SCALE GENOMIC DNA]</scope>
    <source>
        <strain evidence="2 3">V22</strain>
    </source>
</reference>
<keyword evidence="1" id="KW-1133">Transmembrane helix</keyword>
<gene>
    <name evidence="2" type="ORF">V22_12380</name>
</gene>
<proteinExistence type="predicted"/>
<dbReference type="KEGG" id="chya:V22_12380"/>
<dbReference type="AlphaFoldDB" id="A0A517T6L6"/>
<dbReference type="EMBL" id="CP036316">
    <property type="protein sequence ID" value="QDT64008.1"/>
    <property type="molecule type" value="Genomic_DNA"/>
</dbReference>